<dbReference type="Gene3D" id="3.30.1330.60">
    <property type="entry name" value="OmpA-like domain"/>
    <property type="match status" value="1"/>
</dbReference>
<name>A0A1P8MXP0_9RHOB</name>
<evidence type="ECO:0000256" key="1">
    <source>
        <dbReference type="PROSITE-ProRule" id="PRU00473"/>
    </source>
</evidence>
<dbReference type="PROSITE" id="PS51123">
    <property type="entry name" value="OMPA_2"/>
    <property type="match status" value="1"/>
</dbReference>
<dbReference type="STRING" id="299262.BWR18_14460"/>
<feature type="transmembrane region" description="Helical" evidence="2">
    <location>
        <begin position="35"/>
        <end position="58"/>
    </location>
</feature>
<keyword evidence="2" id="KW-1133">Transmembrane helix</keyword>
<dbReference type="EMBL" id="CP019312">
    <property type="protein sequence ID" value="APX12752.1"/>
    <property type="molecule type" value="Genomic_DNA"/>
</dbReference>
<keyword evidence="5" id="KW-1185">Reference proteome</keyword>
<reference evidence="4 5" key="1">
    <citation type="submission" date="2017-01" db="EMBL/GenBank/DDBJ databases">
        <title>Complete genome of Tateyamaria omphalii DOK1-4 isolated from seawater in Dokdo.</title>
        <authorList>
            <person name="Kim J.H."/>
            <person name="Chi W.-J."/>
        </authorList>
    </citation>
    <scope>NUCLEOTIDE SEQUENCE [LARGE SCALE GENOMIC DNA]</scope>
    <source>
        <strain evidence="4 5">DOK1-4</strain>
    </source>
</reference>
<dbReference type="GO" id="GO:0016020">
    <property type="term" value="C:membrane"/>
    <property type="evidence" value="ECO:0007669"/>
    <property type="project" value="UniProtKB-UniRule"/>
</dbReference>
<sequence>MRAKAKQREMRALRAAGLTLAGAERLAQTKGGSTLALSALGGLGIMVLAGVGVLSMNLPGGNVAATARPPASLPTAVAPATEVDLAIADTTQTATESPDRSVPSVAATPVEEESEMPWLIALEQAQQTAPKPVHTSPPAAIEQDCVVTLAADLSGILTQFDAGSALVPPGSYDQLLQVGTQVNACPQARVLVAGHSDSSGSDLANLQLSWTRAENTVEALSALGIDTRQFETVGFGSRAPLEQGSNGDDGINRRVELRVLKGEAR</sequence>
<dbReference type="OrthoDB" id="189250at2"/>
<dbReference type="SUPFAM" id="SSF103088">
    <property type="entry name" value="OmpA-like"/>
    <property type="match status" value="1"/>
</dbReference>
<dbReference type="InterPro" id="IPR050330">
    <property type="entry name" value="Bact_OuterMem_StrucFunc"/>
</dbReference>
<feature type="domain" description="OmpA-like" evidence="3">
    <location>
        <begin position="147"/>
        <end position="263"/>
    </location>
</feature>
<dbReference type="InterPro" id="IPR036737">
    <property type="entry name" value="OmpA-like_sf"/>
</dbReference>
<dbReference type="CDD" id="cd07185">
    <property type="entry name" value="OmpA_C-like"/>
    <property type="match status" value="1"/>
</dbReference>
<evidence type="ECO:0000313" key="5">
    <source>
        <dbReference type="Proteomes" id="UP000186336"/>
    </source>
</evidence>
<protein>
    <recommendedName>
        <fullName evidence="3">OmpA-like domain-containing protein</fullName>
    </recommendedName>
</protein>
<dbReference type="InterPro" id="IPR006665">
    <property type="entry name" value="OmpA-like"/>
</dbReference>
<gene>
    <name evidence="4" type="ORF">BWR18_14460</name>
</gene>
<dbReference type="RefSeq" id="WP_076629175.1">
    <property type="nucleotide sequence ID" value="NZ_CP019312.1"/>
</dbReference>
<dbReference type="AlphaFoldDB" id="A0A1P8MXP0"/>
<evidence type="ECO:0000256" key="2">
    <source>
        <dbReference type="SAM" id="Phobius"/>
    </source>
</evidence>
<evidence type="ECO:0000259" key="3">
    <source>
        <dbReference type="PROSITE" id="PS51123"/>
    </source>
</evidence>
<accession>A0A1P8MXP0</accession>
<dbReference type="Proteomes" id="UP000186336">
    <property type="component" value="Chromosome"/>
</dbReference>
<dbReference type="Pfam" id="PF00691">
    <property type="entry name" value="OmpA"/>
    <property type="match status" value="1"/>
</dbReference>
<organism evidence="4 5">
    <name type="scientific">Tateyamaria omphalii</name>
    <dbReference type="NCBI Taxonomy" id="299262"/>
    <lineage>
        <taxon>Bacteria</taxon>
        <taxon>Pseudomonadati</taxon>
        <taxon>Pseudomonadota</taxon>
        <taxon>Alphaproteobacteria</taxon>
        <taxon>Rhodobacterales</taxon>
        <taxon>Roseobacteraceae</taxon>
        <taxon>Tateyamaria</taxon>
    </lineage>
</organism>
<dbReference type="KEGG" id="tom:BWR18_14460"/>
<dbReference type="PANTHER" id="PTHR30329:SF21">
    <property type="entry name" value="LIPOPROTEIN YIAD-RELATED"/>
    <property type="match status" value="1"/>
</dbReference>
<proteinExistence type="predicted"/>
<keyword evidence="1 2" id="KW-0472">Membrane</keyword>
<evidence type="ECO:0000313" key="4">
    <source>
        <dbReference type="EMBL" id="APX12752.1"/>
    </source>
</evidence>
<keyword evidence="2" id="KW-0812">Transmembrane</keyword>
<dbReference type="PANTHER" id="PTHR30329">
    <property type="entry name" value="STATOR ELEMENT OF FLAGELLAR MOTOR COMPLEX"/>
    <property type="match status" value="1"/>
</dbReference>